<dbReference type="PROSITE" id="PS50972">
    <property type="entry name" value="PTERIN_BINDING"/>
    <property type="match status" value="1"/>
</dbReference>
<dbReference type="GO" id="GO:0032259">
    <property type="term" value="P:methylation"/>
    <property type="evidence" value="ECO:0007669"/>
    <property type="project" value="UniProtKB-KW"/>
</dbReference>
<accession>A0A7C4VRK1</accession>
<dbReference type="PANTHER" id="PTHR45833">
    <property type="entry name" value="METHIONINE SYNTHASE"/>
    <property type="match status" value="1"/>
</dbReference>
<reference evidence="5" key="1">
    <citation type="journal article" date="2020" name="mSystems">
        <title>Genome- and Community-Level Interaction Insights into Carbon Utilization and Element Cycling Functions of Hydrothermarchaeota in Hydrothermal Sediment.</title>
        <authorList>
            <person name="Zhou Z."/>
            <person name="Liu Y."/>
            <person name="Xu W."/>
            <person name="Pan J."/>
            <person name="Luo Z.H."/>
            <person name="Li M."/>
        </authorList>
    </citation>
    <scope>NUCLEOTIDE SEQUENCE [LARGE SCALE GENOMIC DNA]</scope>
    <source>
        <strain evidence="5">SpSt-477</strain>
    </source>
</reference>
<dbReference type="PANTHER" id="PTHR45833:SF2">
    <property type="entry name" value="BIFUNCTIONAL HOMOCYSTEINE S-METHYLTRANSFERASE_5,10-METHYLENETETRAHYDROFOLATE REDUCTASE"/>
    <property type="match status" value="1"/>
</dbReference>
<proteinExistence type="inferred from homology"/>
<protein>
    <submittedName>
        <fullName evidence="5">Dihydropteroate synthase</fullName>
    </submittedName>
</protein>
<dbReference type="Pfam" id="PF00809">
    <property type="entry name" value="Pterin_bind"/>
    <property type="match status" value="1"/>
</dbReference>
<dbReference type="InterPro" id="IPR050554">
    <property type="entry name" value="Met_Synthase/Corrinoid"/>
</dbReference>
<comment type="similarity">
    <text evidence="1">Belongs to the vitamin-B12 dependent methionine synthase family.</text>
</comment>
<dbReference type="GO" id="GO:0005829">
    <property type="term" value="C:cytosol"/>
    <property type="evidence" value="ECO:0007669"/>
    <property type="project" value="TreeGrafter"/>
</dbReference>
<dbReference type="AlphaFoldDB" id="A0A7C4VRK1"/>
<dbReference type="Gene3D" id="3.20.20.20">
    <property type="entry name" value="Dihydropteroate synthase-like"/>
    <property type="match status" value="1"/>
</dbReference>
<evidence type="ECO:0000259" key="4">
    <source>
        <dbReference type="PROSITE" id="PS50972"/>
    </source>
</evidence>
<keyword evidence="2" id="KW-0489">Methyltransferase</keyword>
<sequence>MMHIISDTLQPANPVVLSAIQQENPEPIRQIVRSALAKGIHGIDINCGPLPKHPERKMSFMVDTVQAETRLPLLLDTTNPRAIAAGLKVCRNRVVVNGLSLEPSKLEGILPLAIAHDVDVVGFLLTPEGQVPATLDERIGIAVQLFDVSIKAGLSAERLIIDPIVAPLAWANGLQMNRDLLQILKLLPEVLDYPVRTIAGLSNLTAGIRNIAKKTALECAFLPMMAQAGLTWVLMNVERQATTAVAAACRQLLHEAVFA</sequence>
<comment type="caution">
    <text evidence="5">The sequence shown here is derived from an EMBL/GenBank/DDBJ whole genome shotgun (WGS) entry which is preliminary data.</text>
</comment>
<dbReference type="InterPro" id="IPR011005">
    <property type="entry name" value="Dihydropteroate_synth-like_sf"/>
</dbReference>
<evidence type="ECO:0000256" key="1">
    <source>
        <dbReference type="ARBA" id="ARBA00010398"/>
    </source>
</evidence>
<evidence type="ECO:0000313" key="5">
    <source>
        <dbReference type="EMBL" id="HGU34071.1"/>
    </source>
</evidence>
<feature type="domain" description="Pterin-binding" evidence="4">
    <location>
        <begin position="2"/>
        <end position="259"/>
    </location>
</feature>
<dbReference type="GO" id="GO:0042558">
    <property type="term" value="P:pteridine-containing compound metabolic process"/>
    <property type="evidence" value="ECO:0007669"/>
    <property type="project" value="InterPro"/>
</dbReference>
<dbReference type="EMBL" id="DSUH01000334">
    <property type="protein sequence ID" value="HGU34071.1"/>
    <property type="molecule type" value="Genomic_DNA"/>
</dbReference>
<dbReference type="InterPro" id="IPR000489">
    <property type="entry name" value="Pterin-binding_dom"/>
</dbReference>
<keyword evidence="3" id="KW-0808">Transferase</keyword>
<evidence type="ECO:0000256" key="2">
    <source>
        <dbReference type="ARBA" id="ARBA00022603"/>
    </source>
</evidence>
<name>A0A7C4VRK1_9BACT</name>
<organism evidence="5">
    <name type="scientific">Desulfatirhabdium butyrativorans</name>
    <dbReference type="NCBI Taxonomy" id="340467"/>
    <lineage>
        <taxon>Bacteria</taxon>
        <taxon>Pseudomonadati</taxon>
        <taxon>Thermodesulfobacteriota</taxon>
        <taxon>Desulfobacteria</taxon>
        <taxon>Desulfobacterales</taxon>
        <taxon>Desulfatirhabdiaceae</taxon>
        <taxon>Desulfatirhabdium</taxon>
    </lineage>
</organism>
<dbReference type="GO" id="GO:0008705">
    <property type="term" value="F:methionine synthase activity"/>
    <property type="evidence" value="ECO:0007669"/>
    <property type="project" value="TreeGrafter"/>
</dbReference>
<dbReference type="SUPFAM" id="SSF51717">
    <property type="entry name" value="Dihydropteroate synthetase-like"/>
    <property type="match status" value="1"/>
</dbReference>
<evidence type="ECO:0000256" key="3">
    <source>
        <dbReference type="ARBA" id="ARBA00022679"/>
    </source>
</evidence>
<gene>
    <name evidence="5" type="ORF">ENS29_14690</name>
</gene>